<gene>
    <name evidence="1" type="ORF">ONZ43_g6652</name>
</gene>
<dbReference type="EMBL" id="JAPESX010002461">
    <property type="protein sequence ID" value="KAJ8107695.1"/>
    <property type="molecule type" value="Genomic_DNA"/>
</dbReference>
<sequence length="159" mass="18006">MAKDLRITLGKSQIESKNQGDPHFPWKPGTWEAAMEAYRAGIRVPEPRQFIVISSDSLIDSPEKLQKLADLPSVPEVIETNEAFEFPESTGDTVRVSGLLWDEFTGLRDRTELRQILVWMPHWRKKELHRRAAYIVTSVKEENAISGNADEESSGTQGD</sequence>
<reference evidence="1" key="1">
    <citation type="submission" date="2022-11" db="EMBL/GenBank/DDBJ databases">
        <title>Genome Sequence of Nemania bipapillata.</title>
        <authorList>
            <person name="Buettner E."/>
        </authorList>
    </citation>
    <scope>NUCLEOTIDE SEQUENCE</scope>
    <source>
        <strain evidence="1">CP14</strain>
    </source>
</reference>
<accession>A0ACC2HXF0</accession>
<evidence type="ECO:0000313" key="1">
    <source>
        <dbReference type="EMBL" id="KAJ8107695.1"/>
    </source>
</evidence>
<proteinExistence type="predicted"/>
<dbReference type="Proteomes" id="UP001153334">
    <property type="component" value="Unassembled WGS sequence"/>
</dbReference>
<name>A0ACC2HXF0_9PEZI</name>
<organism evidence="1 2">
    <name type="scientific">Nemania bipapillata</name>
    <dbReference type="NCBI Taxonomy" id="110536"/>
    <lineage>
        <taxon>Eukaryota</taxon>
        <taxon>Fungi</taxon>
        <taxon>Dikarya</taxon>
        <taxon>Ascomycota</taxon>
        <taxon>Pezizomycotina</taxon>
        <taxon>Sordariomycetes</taxon>
        <taxon>Xylariomycetidae</taxon>
        <taxon>Xylariales</taxon>
        <taxon>Xylariaceae</taxon>
        <taxon>Nemania</taxon>
    </lineage>
</organism>
<comment type="caution">
    <text evidence="1">The sequence shown here is derived from an EMBL/GenBank/DDBJ whole genome shotgun (WGS) entry which is preliminary data.</text>
</comment>
<keyword evidence="2" id="KW-1185">Reference proteome</keyword>
<protein>
    <submittedName>
        <fullName evidence="1">Uncharacterized protein</fullName>
    </submittedName>
</protein>
<evidence type="ECO:0000313" key="2">
    <source>
        <dbReference type="Proteomes" id="UP001153334"/>
    </source>
</evidence>